<feature type="region of interest" description="Disordered" evidence="1">
    <location>
        <begin position="71"/>
        <end position="134"/>
    </location>
</feature>
<feature type="compositionally biased region" description="Gly residues" evidence="1">
    <location>
        <begin position="79"/>
        <end position="129"/>
    </location>
</feature>
<sequence>MAYPPQQGPYGGQQAPQGQPYGGYPQQGGPYGGPPPRNKAPLLATLMFVVALLAGLGITGFVAPGFFLSDDDSESSADGGDGTGSAPGGPGGLPGGGPADGPGGGPADGPADGPGGGSGDDGPGGGSSGGSSVDGEAFAEEFVTALNKLDSEAANSMYCPDAVGGMVDYVIKKDPELAIASTEGSKYYLKVTLSGTLGGKPLRSGKLSVELNGGNAPCVFTFSAG</sequence>
<accession>A0ABV9S6W5</accession>
<feature type="compositionally biased region" description="Low complexity" evidence="1">
    <location>
        <begin position="12"/>
        <end position="24"/>
    </location>
</feature>
<evidence type="ECO:0000313" key="4">
    <source>
        <dbReference type="Proteomes" id="UP001595859"/>
    </source>
</evidence>
<comment type="caution">
    <text evidence="3">The sequence shown here is derived from an EMBL/GenBank/DDBJ whole genome shotgun (WGS) entry which is preliminary data.</text>
</comment>
<evidence type="ECO:0000256" key="1">
    <source>
        <dbReference type="SAM" id="MobiDB-lite"/>
    </source>
</evidence>
<evidence type="ECO:0000256" key="2">
    <source>
        <dbReference type="SAM" id="Phobius"/>
    </source>
</evidence>
<feature type="transmembrane region" description="Helical" evidence="2">
    <location>
        <begin position="42"/>
        <end position="68"/>
    </location>
</feature>
<dbReference type="Proteomes" id="UP001595859">
    <property type="component" value="Unassembled WGS sequence"/>
</dbReference>
<keyword evidence="2" id="KW-0812">Transmembrane</keyword>
<keyword evidence="2" id="KW-1133">Transmembrane helix</keyword>
<keyword evidence="2" id="KW-0472">Membrane</keyword>
<protein>
    <submittedName>
        <fullName evidence="3">Uncharacterized protein</fullName>
    </submittedName>
</protein>
<gene>
    <name evidence="3" type="ORF">ACFPCV_24195</name>
</gene>
<dbReference type="EMBL" id="JBHSIS010000010">
    <property type="protein sequence ID" value="MFC4856618.1"/>
    <property type="molecule type" value="Genomic_DNA"/>
</dbReference>
<dbReference type="RefSeq" id="WP_378058580.1">
    <property type="nucleotide sequence ID" value="NZ_JBHSIS010000010.1"/>
</dbReference>
<evidence type="ECO:0000313" key="3">
    <source>
        <dbReference type="EMBL" id="MFC4856618.1"/>
    </source>
</evidence>
<feature type="region of interest" description="Disordered" evidence="1">
    <location>
        <begin position="1"/>
        <end position="37"/>
    </location>
</feature>
<reference evidence="4" key="1">
    <citation type="journal article" date="2019" name="Int. J. Syst. Evol. Microbiol.">
        <title>The Global Catalogue of Microorganisms (GCM) 10K type strain sequencing project: providing services to taxonomists for standard genome sequencing and annotation.</title>
        <authorList>
            <consortium name="The Broad Institute Genomics Platform"/>
            <consortium name="The Broad Institute Genome Sequencing Center for Infectious Disease"/>
            <person name="Wu L."/>
            <person name="Ma J."/>
        </authorList>
    </citation>
    <scope>NUCLEOTIDE SEQUENCE [LARGE SCALE GENOMIC DNA]</scope>
    <source>
        <strain evidence="4">ZS-22-S1</strain>
    </source>
</reference>
<name>A0ABV9S6W5_9PSEU</name>
<organism evidence="3 4">
    <name type="scientific">Actinophytocola glycyrrhizae</name>
    <dbReference type="NCBI Taxonomy" id="2044873"/>
    <lineage>
        <taxon>Bacteria</taxon>
        <taxon>Bacillati</taxon>
        <taxon>Actinomycetota</taxon>
        <taxon>Actinomycetes</taxon>
        <taxon>Pseudonocardiales</taxon>
        <taxon>Pseudonocardiaceae</taxon>
    </lineage>
</organism>
<keyword evidence="4" id="KW-1185">Reference proteome</keyword>
<proteinExistence type="predicted"/>